<organism evidence="9">
    <name type="scientific">Ixodes ricinus</name>
    <name type="common">Common tick</name>
    <name type="synonym">Acarus ricinus</name>
    <dbReference type="NCBI Taxonomy" id="34613"/>
    <lineage>
        <taxon>Eukaryota</taxon>
        <taxon>Metazoa</taxon>
        <taxon>Ecdysozoa</taxon>
        <taxon>Arthropoda</taxon>
        <taxon>Chelicerata</taxon>
        <taxon>Arachnida</taxon>
        <taxon>Acari</taxon>
        <taxon>Parasitiformes</taxon>
        <taxon>Ixodida</taxon>
        <taxon>Ixodoidea</taxon>
        <taxon>Ixodidae</taxon>
        <taxon>Ixodinae</taxon>
        <taxon>Ixodes</taxon>
    </lineage>
</organism>
<evidence type="ECO:0000256" key="3">
    <source>
        <dbReference type="ARBA" id="ARBA00022490"/>
    </source>
</evidence>
<dbReference type="GO" id="GO:0034451">
    <property type="term" value="C:centriolar satellite"/>
    <property type="evidence" value="ECO:0007669"/>
    <property type="project" value="TreeGrafter"/>
</dbReference>
<evidence type="ECO:0000256" key="5">
    <source>
        <dbReference type="ARBA" id="ARBA00023054"/>
    </source>
</evidence>
<dbReference type="GO" id="GO:0097711">
    <property type="term" value="P:ciliary basal body-plasma membrane docking"/>
    <property type="evidence" value="ECO:0007669"/>
    <property type="project" value="TreeGrafter"/>
</dbReference>
<dbReference type="GO" id="GO:1905515">
    <property type="term" value="P:non-motile cilium assembly"/>
    <property type="evidence" value="ECO:0007669"/>
    <property type="project" value="TreeGrafter"/>
</dbReference>
<evidence type="ECO:0000256" key="7">
    <source>
        <dbReference type="ARBA" id="ARBA00023273"/>
    </source>
</evidence>
<keyword evidence="7" id="KW-0966">Cell projection</keyword>
<keyword evidence="3" id="KW-0963">Cytoplasm</keyword>
<dbReference type="PANTHER" id="PTHR18879">
    <property type="entry name" value="CENTROSOMAL PROTEIN OF 290 KDA"/>
    <property type="match status" value="1"/>
</dbReference>
<keyword evidence="6" id="KW-0206">Cytoskeleton</keyword>
<accession>A0A0K8RDW3</accession>
<keyword evidence="4" id="KW-0970">Cilium biogenesis/degradation</keyword>
<dbReference type="EMBL" id="GADI01004542">
    <property type="protein sequence ID" value="JAA69266.1"/>
    <property type="molecule type" value="mRNA"/>
</dbReference>
<sequence>MSVLYTHVWLLKIKCFYQEEIKKLKNELQNFDPSFFEEIEDLKYNYKEEVKKNILLEEKLKKLSEQYGIQLTSPSAASEQLEDEEESPVNFPIY</sequence>
<proteinExistence type="evidence at transcript level"/>
<dbReference type="GO" id="GO:1905349">
    <property type="term" value="P:ciliary transition zone assembly"/>
    <property type="evidence" value="ECO:0007669"/>
    <property type="project" value="TreeGrafter"/>
</dbReference>
<evidence type="ECO:0000313" key="9">
    <source>
        <dbReference type="EMBL" id="JAA69266.1"/>
    </source>
</evidence>
<name>A0A0K8RDW3_IXORI</name>
<feature type="region of interest" description="Disordered" evidence="8">
    <location>
        <begin position="73"/>
        <end position="94"/>
    </location>
</feature>
<comment type="subcellular location">
    <subcellularLocation>
        <location evidence="1">Cytoplasm</location>
        <location evidence="1">Cytoskeleton</location>
        <location evidence="1">Cilium basal body</location>
    </subcellularLocation>
    <subcellularLocation>
        <location evidence="2">Cytoplasm</location>
        <location evidence="2">Cytoskeleton</location>
        <location evidence="2">Microtubule organizing center</location>
        <location evidence="2">Centrosome</location>
    </subcellularLocation>
</comment>
<evidence type="ECO:0000256" key="4">
    <source>
        <dbReference type="ARBA" id="ARBA00022794"/>
    </source>
</evidence>
<dbReference type="PANTHER" id="PTHR18879:SF20">
    <property type="entry name" value="CENTROSOMAL PROTEIN OF 290 KDA"/>
    <property type="match status" value="1"/>
</dbReference>
<keyword evidence="5" id="KW-0175">Coiled coil</keyword>
<dbReference type="GO" id="GO:0035869">
    <property type="term" value="C:ciliary transition zone"/>
    <property type="evidence" value="ECO:0007669"/>
    <property type="project" value="TreeGrafter"/>
</dbReference>
<protein>
    <submittedName>
        <fullName evidence="9">Putative centrosomal protein of 290 kDa</fullName>
    </submittedName>
</protein>
<evidence type="ECO:0000256" key="8">
    <source>
        <dbReference type="SAM" id="MobiDB-lite"/>
    </source>
</evidence>
<reference evidence="9" key="1">
    <citation type="submission" date="2012-12" db="EMBL/GenBank/DDBJ databases">
        <title>Identification and characterization of a phenylalanine ammonia-lyase gene family in Isatis indigotica Fort.</title>
        <authorList>
            <person name="Liu Q."/>
            <person name="Chen J."/>
            <person name="Zhou X."/>
            <person name="Di P."/>
            <person name="Xiao Y."/>
            <person name="Xuan H."/>
            <person name="Zhang L."/>
            <person name="Chen W."/>
        </authorList>
    </citation>
    <scope>NUCLEOTIDE SEQUENCE</scope>
    <source>
        <tissue evidence="9">Salivary gland</tissue>
    </source>
</reference>
<evidence type="ECO:0000256" key="2">
    <source>
        <dbReference type="ARBA" id="ARBA00004300"/>
    </source>
</evidence>
<dbReference type="AlphaFoldDB" id="A0A0K8RDW3"/>
<evidence type="ECO:0000256" key="1">
    <source>
        <dbReference type="ARBA" id="ARBA00004120"/>
    </source>
</evidence>
<evidence type="ECO:0000256" key="6">
    <source>
        <dbReference type="ARBA" id="ARBA00023212"/>
    </source>
</evidence>
<dbReference type="InterPro" id="IPR026201">
    <property type="entry name" value="Cep290"/>
</dbReference>